<comment type="caution">
    <text evidence="1">The sequence shown here is derived from an EMBL/GenBank/DDBJ whole genome shotgun (WGS) entry which is preliminary data.</text>
</comment>
<evidence type="ECO:0000313" key="2">
    <source>
        <dbReference type="Proteomes" id="UP000664144"/>
    </source>
</evidence>
<dbReference type="Proteomes" id="UP000664144">
    <property type="component" value="Unassembled WGS sequence"/>
</dbReference>
<accession>A0A939EYI3</accession>
<dbReference type="RefSeq" id="WP_206984813.1">
    <property type="nucleotide sequence ID" value="NZ_JAFLQZ010000007.1"/>
</dbReference>
<gene>
    <name evidence="1" type="ORF">J0X19_13135</name>
</gene>
<reference evidence="1" key="1">
    <citation type="submission" date="2021-03" db="EMBL/GenBank/DDBJ databases">
        <authorList>
            <person name="Kim M.K."/>
        </authorList>
    </citation>
    <scope>NUCLEOTIDE SEQUENCE</scope>
    <source>
        <strain evidence="1">BT186</strain>
    </source>
</reference>
<sequence length="121" mass="13870">MGFARLTYQPGVRKQDALWALLGHVSRLLARRADGCLLVDQRLMEPFTPEEQAYVIEQWLPRAAQEGGYRFGAVVVAHNVFARLATAMVVTAVRDLPMTYRYFEDEAEAVAWLLEQQRQCR</sequence>
<keyword evidence="2" id="KW-1185">Reference proteome</keyword>
<dbReference type="EMBL" id="JAFLQZ010000007">
    <property type="protein sequence ID" value="MBO0358895.1"/>
    <property type="molecule type" value="Genomic_DNA"/>
</dbReference>
<evidence type="ECO:0000313" key="1">
    <source>
        <dbReference type="EMBL" id="MBO0358895.1"/>
    </source>
</evidence>
<dbReference type="AlphaFoldDB" id="A0A939EYI3"/>
<name>A0A939EYI3_9BACT</name>
<protein>
    <recommendedName>
        <fullName evidence="3">STAS/SEC14 domain-containing protein</fullName>
    </recommendedName>
</protein>
<evidence type="ECO:0008006" key="3">
    <source>
        <dbReference type="Google" id="ProtNLM"/>
    </source>
</evidence>
<organism evidence="1 2">
    <name type="scientific">Hymenobacter telluris</name>
    <dbReference type="NCBI Taxonomy" id="2816474"/>
    <lineage>
        <taxon>Bacteria</taxon>
        <taxon>Pseudomonadati</taxon>
        <taxon>Bacteroidota</taxon>
        <taxon>Cytophagia</taxon>
        <taxon>Cytophagales</taxon>
        <taxon>Hymenobacteraceae</taxon>
        <taxon>Hymenobacter</taxon>
    </lineage>
</organism>
<proteinExistence type="predicted"/>